<reference evidence="1" key="1">
    <citation type="submission" date="2022-04" db="EMBL/GenBank/DDBJ databases">
        <title>Genome of the entomopathogenic fungus Entomophthora muscae.</title>
        <authorList>
            <person name="Elya C."/>
            <person name="Lovett B.R."/>
            <person name="Lee E."/>
            <person name="Macias A.M."/>
            <person name="Hajek A.E."/>
            <person name="De Bivort B.L."/>
            <person name="Kasson M.T."/>
            <person name="De Fine Licht H.H."/>
            <person name="Stajich J.E."/>
        </authorList>
    </citation>
    <scope>NUCLEOTIDE SEQUENCE</scope>
    <source>
        <strain evidence="1">Berkeley</strain>
    </source>
</reference>
<protein>
    <submittedName>
        <fullName evidence="1">Uncharacterized protein</fullName>
    </submittedName>
</protein>
<keyword evidence="2" id="KW-1185">Reference proteome</keyword>
<sequence length="490" mass="56116">MMVSKTSKRCDRCYMKHLRCDRVRPRCGTCLLEQTSCSYTTRQKDDALPKYHQQITVIDFKKQQLFSTTPILEIMLRLPSRSFVLGTVALLQFPNIHALGLKMFISSCVHMCTGLARNRRKLSASASTSVSYTRVSEKLCLEGEDAFFKYVNPFLGLFAKQAFHARPRSPVLRLTVVLCGLHFCTEETQQARDTLFETLGRSFRPGCLSFSLDTLQAIVILLAGLTGTHWVIRRNHFLYSLACTVAHAIGLHMPTANPERRMLANSLTYLLHHASITKTPVFIALPCQKPGDFSDKPHISAQLFWSLNSLLPHLISLKNDIIDSPAPLVDIEPRLLHLEVNLQRISLEFMTGLHRLPIKFPFVYSFYFAYYFFLLATMRLYRSTTNFVPLCLPPPSSKSTRKAVDCALCALRWGIKIHKTYTHWYYLCKFTHCIIFLSRHRLSLEPAELTLLDAATSHLKRLNTLPYLGSVTYYLKFIEKLEKCPALFFD</sequence>
<comment type="caution">
    <text evidence="1">The sequence shown here is derived from an EMBL/GenBank/DDBJ whole genome shotgun (WGS) entry which is preliminary data.</text>
</comment>
<accession>A0ACC2UFW6</accession>
<name>A0ACC2UFW6_9FUNG</name>
<proteinExistence type="predicted"/>
<organism evidence="1 2">
    <name type="scientific">Entomophthora muscae</name>
    <dbReference type="NCBI Taxonomy" id="34485"/>
    <lineage>
        <taxon>Eukaryota</taxon>
        <taxon>Fungi</taxon>
        <taxon>Fungi incertae sedis</taxon>
        <taxon>Zoopagomycota</taxon>
        <taxon>Entomophthoromycotina</taxon>
        <taxon>Entomophthoromycetes</taxon>
        <taxon>Entomophthorales</taxon>
        <taxon>Entomophthoraceae</taxon>
        <taxon>Entomophthora</taxon>
    </lineage>
</organism>
<evidence type="ECO:0000313" key="1">
    <source>
        <dbReference type="EMBL" id="KAJ9085635.1"/>
    </source>
</evidence>
<gene>
    <name evidence="1" type="ORF">DSO57_1012007</name>
</gene>
<evidence type="ECO:0000313" key="2">
    <source>
        <dbReference type="Proteomes" id="UP001165960"/>
    </source>
</evidence>
<dbReference type="Proteomes" id="UP001165960">
    <property type="component" value="Unassembled WGS sequence"/>
</dbReference>
<dbReference type="EMBL" id="QTSX02000752">
    <property type="protein sequence ID" value="KAJ9085635.1"/>
    <property type="molecule type" value="Genomic_DNA"/>
</dbReference>